<dbReference type="PANTHER" id="PTHR33361:SF2">
    <property type="entry name" value="DUF885 DOMAIN-CONTAINING PROTEIN"/>
    <property type="match status" value="1"/>
</dbReference>
<organism evidence="2 3">
    <name type="scientific">Mucilaginibacter jinjuensis</name>
    <dbReference type="NCBI Taxonomy" id="1176721"/>
    <lineage>
        <taxon>Bacteria</taxon>
        <taxon>Pseudomonadati</taxon>
        <taxon>Bacteroidota</taxon>
        <taxon>Sphingobacteriia</taxon>
        <taxon>Sphingobacteriales</taxon>
        <taxon>Sphingobacteriaceae</taxon>
        <taxon>Mucilaginibacter</taxon>
    </lineage>
</organism>
<accession>A0ABY7T9P9</accession>
<gene>
    <name evidence="2" type="ORF">PQO05_03900</name>
</gene>
<name>A0ABY7T9P9_9SPHI</name>
<protein>
    <submittedName>
        <fullName evidence="2">DUF885 domain-containing protein</fullName>
    </submittedName>
</protein>
<reference evidence="2 3" key="1">
    <citation type="submission" date="2023-02" db="EMBL/GenBank/DDBJ databases">
        <title>Genome sequence of Mucilaginibacter jinjuensis strain KACC 16571.</title>
        <authorList>
            <person name="Kim S."/>
            <person name="Heo J."/>
            <person name="Kwon S.-W."/>
        </authorList>
    </citation>
    <scope>NUCLEOTIDE SEQUENCE [LARGE SCALE GENOMIC DNA]</scope>
    <source>
        <strain evidence="2 3">KACC 16571</strain>
    </source>
</reference>
<dbReference type="PANTHER" id="PTHR33361">
    <property type="entry name" value="GLR0591 PROTEIN"/>
    <property type="match status" value="1"/>
</dbReference>
<dbReference type="RefSeq" id="WP_273631345.1">
    <property type="nucleotide sequence ID" value="NZ_CP117167.1"/>
</dbReference>
<evidence type="ECO:0000313" key="3">
    <source>
        <dbReference type="Proteomes" id="UP001216139"/>
    </source>
</evidence>
<evidence type="ECO:0000313" key="2">
    <source>
        <dbReference type="EMBL" id="WCT13076.1"/>
    </source>
</evidence>
<keyword evidence="3" id="KW-1185">Reference proteome</keyword>
<feature type="chain" id="PRO_5046998484" evidence="1">
    <location>
        <begin position="21"/>
        <end position="431"/>
    </location>
</feature>
<sequence>MKASWLLFSLIVITSFKSSAQNKFDWFTRQFVSGYQSLHLPALQLSYADNLQLVKSPDSIKAEVTFFKNVQRGLNNFAYPNLTPAQQQDYEQIKYEAALNLERLGLEKQLSEDVRKKPSANGIYNTPTGKQWYAYFLKKWVGDNVTPDQIYAFGLKEVERVKNHIKDIQLQSGLSEDDFYKHLNDSSFFINDQAQVQQAFERDEQVIKEHLSALFNPYPIPPLAIKKGTMETVATAPGYYTDGTFYYNLFGKPYNKRQVDWLFIHEAIPGHHYQISIAANAKTTTLQKQFDYMGFVEGWAAYTEDYGKQLGLYQTIYDELGKWEWDIVRSVRLPLDVGINYYGWTDEQALAFWKKNIRNQDDIAMREINRVKRWPAQVVTYKYGAAQIAAWKTELQKREGAKFNIRDFHDRVLSHGSLPLFMVKANVFKKS</sequence>
<dbReference type="InterPro" id="IPR010281">
    <property type="entry name" value="DUF885"/>
</dbReference>
<keyword evidence="1" id="KW-0732">Signal</keyword>
<feature type="signal peptide" evidence="1">
    <location>
        <begin position="1"/>
        <end position="20"/>
    </location>
</feature>
<dbReference type="Proteomes" id="UP001216139">
    <property type="component" value="Chromosome"/>
</dbReference>
<proteinExistence type="predicted"/>
<dbReference type="Pfam" id="PF05960">
    <property type="entry name" value="DUF885"/>
    <property type="match status" value="1"/>
</dbReference>
<evidence type="ECO:0000256" key="1">
    <source>
        <dbReference type="SAM" id="SignalP"/>
    </source>
</evidence>
<dbReference type="EMBL" id="CP117167">
    <property type="protein sequence ID" value="WCT13076.1"/>
    <property type="molecule type" value="Genomic_DNA"/>
</dbReference>